<reference evidence="2 3" key="1">
    <citation type="submission" date="2019-07" db="EMBL/GenBank/DDBJ databases">
        <title>Complete Genome Sequence of Leptotrichia goodfellowii Strain JCM 16774.</title>
        <authorList>
            <person name="Watanabe S."/>
            <person name="Cui L."/>
        </authorList>
    </citation>
    <scope>NUCLEOTIDE SEQUENCE [LARGE SCALE GENOMIC DNA]</scope>
    <source>
        <strain evidence="2 3">JCM16774</strain>
    </source>
</reference>
<dbReference type="KEGG" id="lgo:JCM16774_1015"/>
<accession>A0A510JDE1</accession>
<dbReference type="EMBL" id="AP019822">
    <property type="protein sequence ID" value="BBM36083.1"/>
    <property type="molecule type" value="Genomic_DNA"/>
</dbReference>
<dbReference type="GO" id="GO:0005737">
    <property type="term" value="C:cytoplasm"/>
    <property type="evidence" value="ECO:0007669"/>
    <property type="project" value="TreeGrafter"/>
</dbReference>
<dbReference type="OrthoDB" id="9800516at2"/>
<name>A0A510JDE1_9FUSO</name>
<dbReference type="CDD" id="cd03135">
    <property type="entry name" value="GATase1_DJ-1"/>
    <property type="match status" value="1"/>
</dbReference>
<dbReference type="SUPFAM" id="SSF52317">
    <property type="entry name" value="Class I glutamine amidotransferase-like"/>
    <property type="match status" value="1"/>
</dbReference>
<evidence type="ECO:0000313" key="2">
    <source>
        <dbReference type="EMBL" id="BBM36083.1"/>
    </source>
</evidence>
<organism evidence="2 3">
    <name type="scientific">Pseudoleptotrichia goodfellowii</name>
    <dbReference type="NCBI Taxonomy" id="157692"/>
    <lineage>
        <taxon>Bacteria</taxon>
        <taxon>Fusobacteriati</taxon>
        <taxon>Fusobacteriota</taxon>
        <taxon>Fusobacteriia</taxon>
        <taxon>Fusobacteriales</taxon>
        <taxon>Leptotrichiaceae</taxon>
        <taxon>Pseudoleptotrichia</taxon>
    </lineage>
</organism>
<dbReference type="Pfam" id="PF01965">
    <property type="entry name" value="DJ-1_PfpI"/>
    <property type="match status" value="1"/>
</dbReference>
<feature type="domain" description="DJ-1/PfpI" evidence="1">
    <location>
        <begin position="3"/>
        <end position="166"/>
    </location>
</feature>
<dbReference type="Gene3D" id="3.40.50.880">
    <property type="match status" value="1"/>
</dbReference>
<gene>
    <name evidence="2" type="ORF">JCM16774_1015</name>
</gene>
<sequence length="184" mass="20074">MDHKVVLFLVEGFEEIEAMAPIDLMRRAGITVDTISITKEKNVISSRGVTVLTDKIIDEINFEEYEMIVLPGGPGTDNYMKSDKLREKLKEFSIEKKVGAICAAPTILSALGLLKGKKAVCFPSCESEIIKDGAILEVKNVVKDGNIITGRAAGTAIDFALEIIKELVGEEKAEKIASQIVYKS</sequence>
<dbReference type="InterPro" id="IPR029062">
    <property type="entry name" value="Class_I_gatase-like"/>
</dbReference>
<dbReference type="RefSeq" id="WP_026737486.1">
    <property type="nucleotide sequence ID" value="NZ_AP019822.1"/>
</dbReference>
<dbReference type="NCBIfam" id="TIGR01383">
    <property type="entry name" value="not_thiJ"/>
    <property type="match status" value="1"/>
</dbReference>
<dbReference type="InterPro" id="IPR006287">
    <property type="entry name" value="DJ-1"/>
</dbReference>
<dbReference type="PANTHER" id="PTHR48094">
    <property type="entry name" value="PROTEIN/NUCLEIC ACID DEGLYCASE DJ-1-RELATED"/>
    <property type="match status" value="1"/>
</dbReference>
<evidence type="ECO:0000259" key="1">
    <source>
        <dbReference type="Pfam" id="PF01965"/>
    </source>
</evidence>
<dbReference type="InterPro" id="IPR050325">
    <property type="entry name" value="Prot/Nucl_acid_deglycase"/>
</dbReference>
<dbReference type="PANTHER" id="PTHR48094:SF12">
    <property type="entry name" value="PARKINSON DISEASE PROTEIN 7 HOMOLOG"/>
    <property type="match status" value="1"/>
</dbReference>
<evidence type="ECO:0000313" key="3">
    <source>
        <dbReference type="Proteomes" id="UP000321606"/>
    </source>
</evidence>
<dbReference type="Proteomes" id="UP000321606">
    <property type="component" value="Chromosome"/>
</dbReference>
<proteinExistence type="predicted"/>
<dbReference type="InterPro" id="IPR002818">
    <property type="entry name" value="DJ-1/PfpI"/>
</dbReference>
<protein>
    <submittedName>
        <fullName evidence="2">DJ-1 family protein</fullName>
    </submittedName>
</protein>
<dbReference type="AlphaFoldDB" id="A0A510JDE1"/>
<dbReference type="STRING" id="714315.GCA_000516535_01006"/>